<evidence type="ECO:0000256" key="6">
    <source>
        <dbReference type="ARBA" id="ARBA00023136"/>
    </source>
</evidence>
<protein>
    <recommendedName>
        <fullName evidence="7">Derlin</fullName>
    </recommendedName>
</protein>
<evidence type="ECO:0000256" key="7">
    <source>
        <dbReference type="RuleBase" id="RU363059"/>
    </source>
</evidence>
<dbReference type="GO" id="GO:0006950">
    <property type="term" value="P:response to stress"/>
    <property type="evidence" value="ECO:0007669"/>
    <property type="project" value="UniProtKB-ARBA"/>
</dbReference>
<dbReference type="Proteomes" id="UP000008912">
    <property type="component" value="Unassembled WGS sequence"/>
</dbReference>
<accession>A0A7N5P6R9</accession>
<comment type="subcellular location">
    <subcellularLocation>
        <location evidence="1 7">Endoplasmic reticulum membrane</location>
        <topology evidence="1 7">Multi-pass membrane protein</topology>
    </subcellularLocation>
</comment>
<dbReference type="Pfam" id="PF04511">
    <property type="entry name" value="DER1"/>
    <property type="match status" value="1"/>
</dbReference>
<proteinExistence type="inferred from homology"/>
<dbReference type="Ensembl" id="ENSAMET00000027103.1">
    <property type="protein sequence ID" value="ENSAMEP00000034058.1"/>
    <property type="gene ID" value="ENSAMEG00000027337.1"/>
</dbReference>
<evidence type="ECO:0000313" key="9">
    <source>
        <dbReference type="Ensembl" id="ENSAMEP00000034058.1"/>
    </source>
</evidence>
<dbReference type="PANTHER" id="PTHR11009">
    <property type="entry name" value="DER1-LIKE PROTEIN, DERLIN"/>
    <property type="match status" value="1"/>
</dbReference>
<feature type="region of interest" description="Disordered" evidence="8">
    <location>
        <begin position="1"/>
        <end position="30"/>
    </location>
</feature>
<comment type="similarity">
    <text evidence="2 7">Belongs to the derlin family.</text>
</comment>
<reference evidence="9" key="2">
    <citation type="submission" date="2025-08" db="UniProtKB">
        <authorList>
            <consortium name="Ensembl"/>
        </authorList>
    </citation>
    <scope>IDENTIFICATION</scope>
</reference>
<reference evidence="9 10" key="1">
    <citation type="journal article" date="2010" name="Nature">
        <title>The sequence and de novo assembly of the giant panda genome.</title>
        <authorList>
            <person name="Li R."/>
            <person name="Fan W."/>
            <person name="Tian G."/>
            <person name="Zhu H."/>
            <person name="He L."/>
            <person name="Cai J."/>
            <person name="Huang Q."/>
            <person name="Cai Q."/>
            <person name="Li B."/>
            <person name="Bai Y."/>
            <person name="Zhang Z."/>
            <person name="Zhang Y."/>
            <person name="Wang W."/>
            <person name="Li J."/>
            <person name="Wei F."/>
            <person name="Li H."/>
            <person name="Jian M."/>
            <person name="Li J."/>
            <person name="Zhang Z."/>
            <person name="Nielsen R."/>
            <person name="Li D."/>
            <person name="Gu W."/>
            <person name="Yang Z."/>
            <person name="Xuan Z."/>
            <person name="Ryder O.A."/>
            <person name="Leung F.C."/>
            <person name="Zhou Y."/>
            <person name="Cao J."/>
            <person name="Sun X."/>
            <person name="Fu Y."/>
            <person name="Fang X."/>
            <person name="Guo X."/>
            <person name="Wang B."/>
            <person name="Hou R."/>
            <person name="Shen F."/>
            <person name="Mu B."/>
            <person name="Ni P."/>
            <person name="Lin R."/>
            <person name="Qian W."/>
            <person name="Wang G."/>
            <person name="Yu C."/>
            <person name="Nie W."/>
            <person name="Wang J."/>
            <person name="Wu Z."/>
            <person name="Liang H."/>
            <person name="Min J."/>
            <person name="Wu Q."/>
            <person name="Cheng S."/>
            <person name="Ruan J."/>
            <person name="Wang M."/>
            <person name="Shi Z."/>
            <person name="Wen M."/>
            <person name="Liu B."/>
            <person name="Ren X."/>
            <person name="Zheng H."/>
            <person name="Dong D."/>
            <person name="Cook K."/>
            <person name="Shan G."/>
            <person name="Zhang H."/>
            <person name="Kosiol C."/>
            <person name="Xie X."/>
            <person name="Lu Z."/>
            <person name="Zheng H."/>
            <person name="Li Y."/>
            <person name="Steiner C.C."/>
            <person name="Lam T.T."/>
            <person name="Lin S."/>
            <person name="Zhang Q."/>
            <person name="Li G."/>
            <person name="Tian J."/>
            <person name="Gong T."/>
            <person name="Liu H."/>
            <person name="Zhang D."/>
            <person name="Fang L."/>
            <person name="Ye C."/>
            <person name="Zhang J."/>
            <person name="Hu W."/>
            <person name="Xu A."/>
            <person name="Ren Y."/>
            <person name="Zhang G."/>
            <person name="Bruford M.W."/>
            <person name="Li Q."/>
            <person name="Ma L."/>
            <person name="Guo Y."/>
            <person name="An N."/>
            <person name="Hu Y."/>
            <person name="Zheng Y."/>
            <person name="Shi Y."/>
            <person name="Li Z."/>
            <person name="Liu Q."/>
            <person name="Chen Y."/>
            <person name="Zhao J."/>
            <person name="Qu N."/>
            <person name="Zhao S."/>
            <person name="Tian F."/>
            <person name="Wang X."/>
            <person name="Wang H."/>
            <person name="Xu L."/>
            <person name="Liu X."/>
            <person name="Vinar T."/>
            <person name="Wang Y."/>
            <person name="Lam T.W."/>
            <person name="Yiu S.M."/>
            <person name="Liu S."/>
            <person name="Zhang H."/>
            <person name="Li D."/>
            <person name="Huang Y."/>
            <person name="Wang X."/>
            <person name="Yang G."/>
            <person name="Jiang Z."/>
            <person name="Wang J."/>
            <person name="Qin N."/>
            <person name="Li L."/>
            <person name="Li J."/>
            <person name="Bolund L."/>
            <person name="Kristiansen K."/>
            <person name="Wong G.K."/>
            <person name="Olson M."/>
            <person name="Zhang X."/>
            <person name="Li S."/>
            <person name="Yang H."/>
            <person name="Wang J."/>
            <person name="Wang J."/>
        </authorList>
    </citation>
    <scope>NUCLEOTIDE SEQUENCE [LARGE SCALE GENOMIC DNA]</scope>
</reference>
<comment type="function">
    <text evidence="7">Functional component of endoplasmic reticulum-associated degradation (ERAD) for misfolded lumenal proteins. May act by forming a channel that allows the retrotranslocation of misfolded proteins into the cytosol where they are ubiquitinated and degraded by the proteasome.</text>
</comment>
<sequence>MFSGLPPQVLPTSGPGKPVLQGQPPPRPGAGSLCRTLGTHTLGPEVAWPGCASGTVHGGTEQAVPASGSALWRVASAVRGSPTGIAVGHIYYFLEDVFPNQPGGKRLLLTPSFLKLLLDAPQEDPDYLPLPEEQPGPLQQ</sequence>
<keyword evidence="3" id="KW-0812">Transmembrane</keyword>
<dbReference type="GeneTree" id="ENSGT01050000247411"/>
<keyword evidence="4 7" id="KW-0256">Endoplasmic reticulum</keyword>
<dbReference type="InterPro" id="IPR007599">
    <property type="entry name" value="DER1"/>
</dbReference>
<name>A0A7N5P6R9_AILME</name>
<dbReference type="GO" id="GO:0005789">
    <property type="term" value="C:endoplasmic reticulum membrane"/>
    <property type="evidence" value="ECO:0007669"/>
    <property type="project" value="UniProtKB-SubCell"/>
</dbReference>
<evidence type="ECO:0000256" key="5">
    <source>
        <dbReference type="ARBA" id="ARBA00022989"/>
    </source>
</evidence>
<organism evidence="9 10">
    <name type="scientific">Ailuropoda melanoleuca</name>
    <name type="common">Giant panda</name>
    <dbReference type="NCBI Taxonomy" id="9646"/>
    <lineage>
        <taxon>Eukaryota</taxon>
        <taxon>Metazoa</taxon>
        <taxon>Chordata</taxon>
        <taxon>Craniata</taxon>
        <taxon>Vertebrata</taxon>
        <taxon>Euteleostomi</taxon>
        <taxon>Mammalia</taxon>
        <taxon>Eutheria</taxon>
        <taxon>Laurasiatheria</taxon>
        <taxon>Carnivora</taxon>
        <taxon>Caniformia</taxon>
        <taxon>Ursidae</taxon>
        <taxon>Ailuropoda</taxon>
    </lineage>
</organism>
<evidence type="ECO:0000256" key="3">
    <source>
        <dbReference type="ARBA" id="ARBA00022692"/>
    </source>
</evidence>
<dbReference type="AlphaFoldDB" id="A0A7N5P6R9"/>
<evidence type="ECO:0000256" key="1">
    <source>
        <dbReference type="ARBA" id="ARBA00004477"/>
    </source>
</evidence>
<evidence type="ECO:0000256" key="2">
    <source>
        <dbReference type="ARBA" id="ARBA00008917"/>
    </source>
</evidence>
<dbReference type="InParanoid" id="A0A7N5P6R9"/>
<keyword evidence="5" id="KW-1133">Transmembrane helix</keyword>
<evidence type="ECO:0000256" key="8">
    <source>
        <dbReference type="SAM" id="MobiDB-lite"/>
    </source>
</evidence>
<evidence type="ECO:0000256" key="4">
    <source>
        <dbReference type="ARBA" id="ARBA00022824"/>
    </source>
</evidence>
<keyword evidence="10" id="KW-1185">Reference proteome</keyword>
<keyword evidence="6" id="KW-0472">Membrane</keyword>
<reference evidence="9" key="3">
    <citation type="submission" date="2025-09" db="UniProtKB">
        <authorList>
            <consortium name="Ensembl"/>
        </authorList>
    </citation>
    <scope>IDENTIFICATION</scope>
</reference>
<evidence type="ECO:0000313" key="10">
    <source>
        <dbReference type="Proteomes" id="UP000008912"/>
    </source>
</evidence>